<name>A0A7S0S7U8_9CHLO</name>
<sequence>MAERQRASADKQRKEQMAWGPPLTVKGVCGNDIRSFIVPSMISHKDLMTSLQRKFPDTPAFTVRYTAEDGVLKPLNRRADFILATAAAALSADKTKRTLHGIPSVKLIITELNQVDTPKVVEEDAAPAGTATPLPPNEVVEIDEWILDFAALFREHLGIDAEAHLDLHAEGLELCNEALEPPIAMSAADDMLKTASDKFQEAAALALFNWGNVHMCAARKTMDGGRDPPLEEGGPPGAAIATAAKFDEVVARLDQAKGRYEAALGVKPDFHDASIALAQRRYERARLLCAAAGLSGDGNSPAEGHDGAARAKEAEAEFQAACGDFLVVLNQLPEEPPKAAKAEEAPAIAAIAAAPATATPPITALAVQAGEAGEAGQKAGEADAEVPAEEPSMRAQVLVMWGNTLFEHSQMSARLSKAWRPLLDTAIAKFRDAGCAQADIDQALKVHRGVRAANEAESKK</sequence>
<reference evidence="1" key="1">
    <citation type="submission" date="2021-01" db="EMBL/GenBank/DDBJ databases">
        <authorList>
            <person name="Corre E."/>
            <person name="Pelletier E."/>
            <person name="Niang G."/>
            <person name="Scheremetjew M."/>
            <person name="Finn R."/>
            <person name="Kale V."/>
            <person name="Holt S."/>
            <person name="Cochrane G."/>
            <person name="Meng A."/>
            <person name="Brown T."/>
            <person name="Cohen L."/>
        </authorList>
    </citation>
    <scope>NUCLEOTIDE SEQUENCE</scope>
    <source>
        <strain evidence="1">SL-175</strain>
    </source>
</reference>
<dbReference type="PANTHER" id="PTHR46183:SF8">
    <property type="entry name" value="PROTEIN CLMP1"/>
    <property type="match status" value="1"/>
</dbReference>
<gene>
    <name evidence="1" type="ORF">MANT1106_LOCUS693</name>
</gene>
<dbReference type="SUPFAM" id="SSF54277">
    <property type="entry name" value="CAD &amp; PB1 domains"/>
    <property type="match status" value="1"/>
</dbReference>
<organism evidence="1">
    <name type="scientific">Mantoniella antarctica</name>
    <dbReference type="NCBI Taxonomy" id="81844"/>
    <lineage>
        <taxon>Eukaryota</taxon>
        <taxon>Viridiplantae</taxon>
        <taxon>Chlorophyta</taxon>
        <taxon>Mamiellophyceae</taxon>
        <taxon>Mamiellales</taxon>
        <taxon>Mamiellaceae</taxon>
        <taxon>Mantoniella</taxon>
    </lineage>
</organism>
<evidence type="ECO:0000313" key="1">
    <source>
        <dbReference type="EMBL" id="CAD8698014.1"/>
    </source>
</evidence>
<accession>A0A7S0S7U8</accession>
<protein>
    <recommendedName>
        <fullName evidence="2">PB1 domain-containing protein</fullName>
    </recommendedName>
</protein>
<dbReference type="PANTHER" id="PTHR46183">
    <property type="entry name" value="PROTEIN CLMP1"/>
    <property type="match status" value="1"/>
</dbReference>
<proteinExistence type="predicted"/>
<dbReference type="AlphaFoldDB" id="A0A7S0S7U8"/>
<evidence type="ECO:0008006" key="2">
    <source>
        <dbReference type="Google" id="ProtNLM"/>
    </source>
</evidence>
<dbReference type="Gene3D" id="3.10.20.90">
    <property type="entry name" value="Phosphatidylinositol 3-kinase Catalytic Subunit, Chain A, domain 1"/>
    <property type="match status" value="1"/>
</dbReference>
<dbReference type="EMBL" id="HBFC01001342">
    <property type="protein sequence ID" value="CAD8698014.1"/>
    <property type="molecule type" value="Transcribed_RNA"/>
</dbReference>
<dbReference type="InterPro" id="IPR044517">
    <property type="entry name" value="PHOX1-4"/>
</dbReference>